<keyword evidence="4 6" id="KW-0732">Signal</keyword>
<dbReference type="PANTHER" id="PTHR11475">
    <property type="entry name" value="OXIDASE/PEROXIDASE"/>
    <property type="match status" value="1"/>
</dbReference>
<dbReference type="CDD" id="cd09823">
    <property type="entry name" value="peroxinectin_like"/>
    <property type="match status" value="1"/>
</dbReference>
<dbReference type="Gene3D" id="1.10.640.10">
    <property type="entry name" value="Haem peroxidase domain superfamily, animal type"/>
    <property type="match status" value="1"/>
</dbReference>
<comment type="caution">
    <text evidence="7">The sequence shown here is derived from an EMBL/GenBank/DDBJ whole genome shotgun (WGS) entry which is preliminary data.</text>
</comment>
<dbReference type="AlphaFoldDB" id="A0AAN8WLS6"/>
<evidence type="ECO:0000313" key="8">
    <source>
        <dbReference type="Proteomes" id="UP001381693"/>
    </source>
</evidence>
<proteinExistence type="predicted"/>
<keyword evidence="3" id="KW-0575">Peroxidase</keyword>
<dbReference type="Proteomes" id="UP001381693">
    <property type="component" value="Unassembled WGS sequence"/>
</dbReference>
<evidence type="ECO:0000256" key="1">
    <source>
        <dbReference type="ARBA" id="ARBA00004613"/>
    </source>
</evidence>
<feature type="binding site" description="axial binding residue" evidence="5">
    <location>
        <position position="540"/>
    </location>
    <ligand>
        <name>heme b</name>
        <dbReference type="ChEBI" id="CHEBI:60344"/>
    </ligand>
    <ligandPart>
        <name>Fe</name>
        <dbReference type="ChEBI" id="CHEBI:18248"/>
    </ligandPart>
</feature>
<feature type="chain" id="PRO_5043010184" description="Peroxidase" evidence="6">
    <location>
        <begin position="19"/>
        <end position="778"/>
    </location>
</feature>
<dbReference type="PROSITE" id="PS50292">
    <property type="entry name" value="PEROXIDASE_3"/>
    <property type="match status" value="1"/>
</dbReference>
<organism evidence="7 8">
    <name type="scientific">Halocaridina rubra</name>
    <name type="common">Hawaiian red shrimp</name>
    <dbReference type="NCBI Taxonomy" id="373956"/>
    <lineage>
        <taxon>Eukaryota</taxon>
        <taxon>Metazoa</taxon>
        <taxon>Ecdysozoa</taxon>
        <taxon>Arthropoda</taxon>
        <taxon>Crustacea</taxon>
        <taxon>Multicrustacea</taxon>
        <taxon>Malacostraca</taxon>
        <taxon>Eumalacostraca</taxon>
        <taxon>Eucarida</taxon>
        <taxon>Decapoda</taxon>
        <taxon>Pleocyemata</taxon>
        <taxon>Caridea</taxon>
        <taxon>Atyoidea</taxon>
        <taxon>Atyidae</taxon>
        <taxon>Halocaridina</taxon>
    </lineage>
</organism>
<dbReference type="SUPFAM" id="SSF48113">
    <property type="entry name" value="Heme-dependent peroxidases"/>
    <property type="match status" value="1"/>
</dbReference>
<dbReference type="Pfam" id="PF03098">
    <property type="entry name" value="An_peroxidase"/>
    <property type="match status" value="1"/>
</dbReference>
<dbReference type="FunFam" id="1.10.640.10:FF:000003">
    <property type="entry name" value="chorion peroxidase"/>
    <property type="match status" value="1"/>
</dbReference>
<keyword evidence="2" id="KW-0964">Secreted</keyword>
<feature type="signal peptide" evidence="6">
    <location>
        <begin position="1"/>
        <end position="18"/>
    </location>
</feature>
<dbReference type="PANTHER" id="PTHR11475:SF143">
    <property type="entry name" value="PUTATIVE-RELATED"/>
    <property type="match status" value="1"/>
</dbReference>
<dbReference type="GO" id="GO:0046872">
    <property type="term" value="F:metal ion binding"/>
    <property type="evidence" value="ECO:0007669"/>
    <property type="project" value="UniProtKB-KW"/>
</dbReference>
<keyword evidence="3" id="KW-0560">Oxidoreductase</keyword>
<evidence type="ECO:0000313" key="7">
    <source>
        <dbReference type="EMBL" id="KAK7014812.1"/>
    </source>
</evidence>
<keyword evidence="5" id="KW-0349">Heme</keyword>
<dbReference type="InterPro" id="IPR010255">
    <property type="entry name" value="Haem_peroxidase_sf"/>
</dbReference>
<keyword evidence="5" id="KW-0408">Iron</keyword>
<name>A0AAN8WLS6_HALRR</name>
<evidence type="ECO:0000256" key="4">
    <source>
        <dbReference type="ARBA" id="ARBA00022729"/>
    </source>
</evidence>
<evidence type="ECO:0000256" key="5">
    <source>
        <dbReference type="PIRSR" id="PIRSR619791-2"/>
    </source>
</evidence>
<evidence type="ECO:0000256" key="6">
    <source>
        <dbReference type="SAM" id="SignalP"/>
    </source>
</evidence>
<keyword evidence="5" id="KW-0479">Metal-binding</keyword>
<dbReference type="GO" id="GO:0004601">
    <property type="term" value="F:peroxidase activity"/>
    <property type="evidence" value="ECO:0007669"/>
    <property type="project" value="UniProtKB-KW"/>
</dbReference>
<accession>A0AAN8WLS6</accession>
<evidence type="ECO:0008006" key="9">
    <source>
        <dbReference type="Google" id="ProtNLM"/>
    </source>
</evidence>
<dbReference type="GO" id="GO:0006979">
    <property type="term" value="P:response to oxidative stress"/>
    <property type="evidence" value="ECO:0007669"/>
    <property type="project" value="InterPro"/>
</dbReference>
<dbReference type="GO" id="GO:0020037">
    <property type="term" value="F:heme binding"/>
    <property type="evidence" value="ECO:0007669"/>
    <property type="project" value="InterPro"/>
</dbReference>
<protein>
    <recommendedName>
        <fullName evidence="9">Peroxidase</fullName>
    </recommendedName>
</protein>
<dbReference type="InterPro" id="IPR019791">
    <property type="entry name" value="Haem_peroxidase_animal"/>
</dbReference>
<dbReference type="GO" id="GO:0005576">
    <property type="term" value="C:extracellular region"/>
    <property type="evidence" value="ECO:0007669"/>
    <property type="project" value="UniProtKB-SubCell"/>
</dbReference>
<evidence type="ECO:0000256" key="2">
    <source>
        <dbReference type="ARBA" id="ARBA00022525"/>
    </source>
</evidence>
<comment type="subcellular location">
    <subcellularLocation>
        <location evidence="1">Secreted</location>
    </subcellularLocation>
</comment>
<dbReference type="PRINTS" id="PR00457">
    <property type="entry name" value="ANPEROXIDASE"/>
</dbReference>
<reference evidence="7 8" key="1">
    <citation type="submission" date="2023-11" db="EMBL/GenBank/DDBJ databases">
        <title>Halocaridina rubra genome assembly.</title>
        <authorList>
            <person name="Smith C."/>
        </authorList>
    </citation>
    <scope>NUCLEOTIDE SEQUENCE [LARGE SCALE GENOMIC DNA]</scope>
    <source>
        <strain evidence="7">EP-1</strain>
        <tissue evidence="7">Whole</tissue>
    </source>
</reference>
<dbReference type="InterPro" id="IPR037120">
    <property type="entry name" value="Haem_peroxidase_sf_animal"/>
</dbReference>
<dbReference type="EMBL" id="JAXCGZ010023245">
    <property type="protein sequence ID" value="KAK7014812.1"/>
    <property type="molecule type" value="Genomic_DNA"/>
</dbReference>
<evidence type="ECO:0000256" key="3">
    <source>
        <dbReference type="ARBA" id="ARBA00022559"/>
    </source>
</evidence>
<keyword evidence="8" id="KW-1185">Reference proteome</keyword>
<sequence length="778" mass="87324">MLPVYLYSSLVLCCVISADLSDPEKGHLRSEREVDLIAMLKKLVFPLKDTNYYFEVFNKGLKSLNDKEVVSNLEWASLNKLSPEDVKAWKSEGFTEGKRKLPEIYETGEKLVKSGVTVPRDEAAFRHQIGFQLTSNISIEMIKNGLVMEIATQNFKERSGITNRAITGLPTLKAVDDCMTEQEDMLLAPFQKNLTCDPLYQYRSIDGSCNNLGNILQGAAFRKYRRALFPDYADGVSAPRHDSSGLPLPSARLVSSTISRLPNEESLDISMLHMSYGQFLDHDFTSTPITKIPSTVTSFFGNQPISCCDPRYLGFAGLFGNQLGCFPIDIPEDDPFYSLYDQRCMEFKRSAPAPSCLLGPREQINELSAYIEGSMIYGVKPPINGSDSFREMKDGLLTLQEGDLLPPLTVLDMNACNTPEKMAMGQFCFRAGDGRLNENIGLVFVHTVWTREHNRIAKILKVFHPQYDDEKLYQETRHIVAAQIQHVTYNEFLPTLIPHSLMEKDGLHVKTGSTQTSHYDPSIDVSIANSFAAATYRFGHSQVGDFHHRINEYGTVETLESSSTFFNPFFFYEKNSVGSLARGALLSRSGKADAFFTEEVSGKLFHRSKPFGLDLPALNIQRGREHGIPGYVKWLEYCGMDATSFDELKSVMANESVVALQSIYSNVGDIDLFAGALSEMPVPNGFLGFTFTCLLTDQFKRLKFGDRFWYEEANQAGSFTPAQMEQVHNITLARIMCNTIPELMTVPRYPLRNPRPDNPMIPCDCADLPVYDLSPWGP</sequence>
<gene>
    <name evidence="7" type="ORF">SK128_017554</name>
</gene>